<evidence type="ECO:0000313" key="5">
    <source>
        <dbReference type="EMBL" id="MFC6283475.1"/>
    </source>
</evidence>
<keyword evidence="3" id="KW-0804">Transcription</keyword>
<dbReference type="InterPro" id="IPR028978">
    <property type="entry name" value="Chorismate_lyase_/UTRA_dom_sf"/>
</dbReference>
<dbReference type="Pfam" id="PF00392">
    <property type="entry name" value="GntR"/>
    <property type="match status" value="1"/>
</dbReference>
<dbReference type="InterPro" id="IPR011663">
    <property type="entry name" value="UTRA"/>
</dbReference>
<dbReference type="RefSeq" id="WP_371438101.1">
    <property type="nucleotide sequence ID" value="NZ_JBHSRS010000083.1"/>
</dbReference>
<feature type="domain" description="HTH gntR-type" evidence="4">
    <location>
        <begin position="9"/>
        <end position="77"/>
    </location>
</feature>
<proteinExistence type="predicted"/>
<evidence type="ECO:0000256" key="1">
    <source>
        <dbReference type="ARBA" id="ARBA00023015"/>
    </source>
</evidence>
<dbReference type="EMBL" id="JBHSRS010000083">
    <property type="protein sequence ID" value="MFC6283475.1"/>
    <property type="molecule type" value="Genomic_DNA"/>
</dbReference>
<dbReference type="InterPro" id="IPR036388">
    <property type="entry name" value="WH-like_DNA-bd_sf"/>
</dbReference>
<dbReference type="Gene3D" id="1.10.10.10">
    <property type="entry name" value="Winged helix-like DNA-binding domain superfamily/Winged helix DNA-binding domain"/>
    <property type="match status" value="1"/>
</dbReference>
<dbReference type="SMART" id="SM00345">
    <property type="entry name" value="HTH_GNTR"/>
    <property type="match status" value="1"/>
</dbReference>
<evidence type="ECO:0000256" key="2">
    <source>
        <dbReference type="ARBA" id="ARBA00023125"/>
    </source>
</evidence>
<dbReference type="PANTHER" id="PTHR44846:SF1">
    <property type="entry name" value="MANNOSYL-D-GLYCERATE TRANSPORT_METABOLISM SYSTEM REPRESSOR MNGR-RELATED"/>
    <property type="match status" value="1"/>
</dbReference>
<dbReference type="PRINTS" id="PR00035">
    <property type="entry name" value="HTHGNTR"/>
</dbReference>
<accession>A0ABW1U2X6</accession>
<name>A0ABW1U2X6_9BURK</name>
<dbReference type="InterPro" id="IPR000524">
    <property type="entry name" value="Tscrpt_reg_HTH_GntR"/>
</dbReference>
<dbReference type="SMART" id="SM00866">
    <property type="entry name" value="UTRA"/>
    <property type="match status" value="1"/>
</dbReference>
<keyword evidence="2" id="KW-0238">DNA-binding</keyword>
<dbReference type="PANTHER" id="PTHR44846">
    <property type="entry name" value="MANNOSYL-D-GLYCERATE TRANSPORT/METABOLISM SYSTEM REPRESSOR MNGR-RELATED"/>
    <property type="match status" value="1"/>
</dbReference>
<dbReference type="Gene3D" id="3.40.1410.10">
    <property type="entry name" value="Chorismate lyase-like"/>
    <property type="match status" value="1"/>
</dbReference>
<evidence type="ECO:0000259" key="4">
    <source>
        <dbReference type="PROSITE" id="PS50949"/>
    </source>
</evidence>
<dbReference type="SUPFAM" id="SSF46785">
    <property type="entry name" value="Winged helix' DNA-binding domain"/>
    <property type="match status" value="1"/>
</dbReference>
<dbReference type="PROSITE" id="PS50949">
    <property type="entry name" value="HTH_GNTR"/>
    <property type="match status" value="1"/>
</dbReference>
<reference evidence="6" key="1">
    <citation type="journal article" date="2019" name="Int. J. Syst. Evol. Microbiol.">
        <title>The Global Catalogue of Microorganisms (GCM) 10K type strain sequencing project: providing services to taxonomists for standard genome sequencing and annotation.</title>
        <authorList>
            <consortium name="The Broad Institute Genomics Platform"/>
            <consortium name="The Broad Institute Genome Sequencing Center for Infectious Disease"/>
            <person name="Wu L."/>
            <person name="Ma J."/>
        </authorList>
    </citation>
    <scope>NUCLEOTIDE SEQUENCE [LARGE SCALE GENOMIC DNA]</scope>
    <source>
        <strain evidence="6">CCUG 39402</strain>
    </source>
</reference>
<evidence type="ECO:0000256" key="3">
    <source>
        <dbReference type="ARBA" id="ARBA00023163"/>
    </source>
</evidence>
<dbReference type="CDD" id="cd07377">
    <property type="entry name" value="WHTH_GntR"/>
    <property type="match status" value="1"/>
</dbReference>
<dbReference type="InterPro" id="IPR036390">
    <property type="entry name" value="WH_DNA-bd_sf"/>
</dbReference>
<comment type="caution">
    <text evidence="5">The sequence shown here is derived from an EMBL/GenBank/DDBJ whole genome shotgun (WGS) entry which is preliminary data.</text>
</comment>
<gene>
    <name evidence="5" type="ORF">ACFQND_19785</name>
</gene>
<dbReference type="Pfam" id="PF07702">
    <property type="entry name" value="UTRA"/>
    <property type="match status" value="1"/>
</dbReference>
<dbReference type="InterPro" id="IPR050679">
    <property type="entry name" value="Bact_HTH_transcr_reg"/>
</dbReference>
<evidence type="ECO:0000313" key="6">
    <source>
        <dbReference type="Proteomes" id="UP001596270"/>
    </source>
</evidence>
<keyword evidence="1" id="KW-0805">Transcription regulation</keyword>
<organism evidence="5 6">
    <name type="scientific">Polaromonas aquatica</name>
    <dbReference type="NCBI Taxonomy" id="332657"/>
    <lineage>
        <taxon>Bacteria</taxon>
        <taxon>Pseudomonadati</taxon>
        <taxon>Pseudomonadota</taxon>
        <taxon>Betaproteobacteria</taxon>
        <taxon>Burkholderiales</taxon>
        <taxon>Comamonadaceae</taxon>
        <taxon>Polaromonas</taxon>
    </lineage>
</organism>
<keyword evidence="6" id="KW-1185">Reference proteome</keyword>
<protein>
    <submittedName>
        <fullName evidence="5">GntR family transcriptional regulator</fullName>
    </submittedName>
</protein>
<dbReference type="Proteomes" id="UP001596270">
    <property type="component" value="Unassembled WGS sequence"/>
</dbReference>
<sequence>MTVTAPATLSLFAQIESNLRQRILNNQLAAGSKLPSEAELETEFGVSRITVRQALAALHASGLIEKINGKGSFVTRPTDAPDLGPLTGFYEHMRAQGHQAHGRTLHVRKVRAPAQAAEALRIAPGVELTAVTGIRMVNGKPLAICVIYGPTALIEAVLREDIETNDAMTLLESRLGYRLKATHIETSAIPAGKARARQLNISEHDPVLRIRFTPYDVSDQPLCYSEMYFRGDGFSYKAVVKR</sequence>
<dbReference type="SUPFAM" id="SSF64288">
    <property type="entry name" value="Chorismate lyase-like"/>
    <property type="match status" value="1"/>
</dbReference>